<evidence type="ECO:0000313" key="1">
    <source>
        <dbReference type="EMBL" id="CAK9323825.1"/>
    </source>
</evidence>
<keyword evidence="2" id="KW-1185">Reference proteome</keyword>
<accession>A0ABP0YYN1</accession>
<proteinExistence type="predicted"/>
<reference evidence="1 2" key="1">
    <citation type="submission" date="2024-03" db="EMBL/GenBank/DDBJ databases">
        <authorList>
            <person name="Gkanogiannis A."/>
            <person name="Becerra Lopez-Lavalle L."/>
        </authorList>
    </citation>
    <scope>NUCLEOTIDE SEQUENCE [LARGE SCALE GENOMIC DNA]</scope>
</reference>
<protein>
    <submittedName>
        <fullName evidence="1">Uncharacterized protein</fullName>
    </submittedName>
</protein>
<organism evidence="1 2">
    <name type="scientific">Citrullus colocynthis</name>
    <name type="common">colocynth</name>
    <dbReference type="NCBI Taxonomy" id="252529"/>
    <lineage>
        <taxon>Eukaryota</taxon>
        <taxon>Viridiplantae</taxon>
        <taxon>Streptophyta</taxon>
        <taxon>Embryophyta</taxon>
        <taxon>Tracheophyta</taxon>
        <taxon>Spermatophyta</taxon>
        <taxon>Magnoliopsida</taxon>
        <taxon>eudicotyledons</taxon>
        <taxon>Gunneridae</taxon>
        <taxon>Pentapetalae</taxon>
        <taxon>rosids</taxon>
        <taxon>fabids</taxon>
        <taxon>Cucurbitales</taxon>
        <taxon>Cucurbitaceae</taxon>
        <taxon>Benincaseae</taxon>
        <taxon>Citrullus</taxon>
    </lineage>
</organism>
<name>A0ABP0YYN1_9ROSI</name>
<evidence type="ECO:0000313" key="2">
    <source>
        <dbReference type="Proteomes" id="UP001642487"/>
    </source>
</evidence>
<dbReference type="Proteomes" id="UP001642487">
    <property type="component" value="Chromosome 6"/>
</dbReference>
<gene>
    <name evidence="1" type="ORF">CITCOLO1_LOCUS16037</name>
</gene>
<dbReference type="EMBL" id="OZ021740">
    <property type="protein sequence ID" value="CAK9323825.1"/>
    <property type="molecule type" value="Genomic_DNA"/>
</dbReference>
<sequence length="94" mass="10915">MYISNVGVINVRSDGHIVWQHETKFCMTDHICFQDDRRATYERVIHINLTPCPPTTSSSFQVTRTTRQKLYQHLIHSLPCNFAVSFLSSMSNQQ</sequence>